<proteinExistence type="predicted"/>
<dbReference type="AlphaFoldDB" id="A0A9Q9D625"/>
<dbReference type="EMBL" id="CP086395">
    <property type="protein sequence ID" value="USJ19554.1"/>
    <property type="molecule type" value="Genomic_DNA"/>
</dbReference>
<gene>
    <name evidence="1" type="ORF">LMK00_06875</name>
</gene>
<reference evidence="1" key="1">
    <citation type="journal article" date="2022" name="Front. Microbiol.">
        <title>Feed Insects as a Reservoir of Granadaene-Producing Lactococci.</title>
        <authorList>
            <person name="Neuzil-Bunesova V."/>
            <person name="Ramirez Garcia A."/>
            <person name="Modrackova N."/>
            <person name="Makovska M."/>
            <person name="Sabolova M."/>
            <person name="Sproer C."/>
            <person name="Bunk B."/>
            <person name="Blom J."/>
            <person name="Schwab C."/>
        </authorList>
    </citation>
    <scope>NUCLEOTIDE SEQUENCE</scope>
    <source>
        <strain evidence="1">I4/6O</strain>
    </source>
</reference>
<dbReference type="RefSeq" id="WP_252175101.1">
    <property type="nucleotide sequence ID" value="NZ_CP086395.1"/>
</dbReference>
<evidence type="ECO:0000313" key="2">
    <source>
        <dbReference type="Proteomes" id="UP001056730"/>
    </source>
</evidence>
<accession>A0A9Q9D625</accession>
<name>A0A9Q9D625_9LACT</name>
<evidence type="ECO:0000313" key="1">
    <source>
        <dbReference type="EMBL" id="USJ19554.1"/>
    </source>
</evidence>
<dbReference type="KEGG" id="lfo:LMK00_06875"/>
<sequence>MSISKELFESLKAIDNLVELREWYHETSEFDDEINQLSREYGKNPITVLFYIVSGKIKVEVRDEEV</sequence>
<dbReference type="Proteomes" id="UP001056730">
    <property type="component" value="Chromosome"/>
</dbReference>
<protein>
    <submittedName>
        <fullName evidence="1">Uncharacterized protein</fullName>
    </submittedName>
</protein>
<organism evidence="1 2">
    <name type="scientific">Lactococcus formosensis</name>
    <dbReference type="NCBI Taxonomy" id="1281486"/>
    <lineage>
        <taxon>Bacteria</taxon>
        <taxon>Bacillati</taxon>
        <taxon>Bacillota</taxon>
        <taxon>Bacilli</taxon>
        <taxon>Lactobacillales</taxon>
        <taxon>Streptococcaceae</taxon>
        <taxon>Lactococcus</taxon>
    </lineage>
</organism>